<protein>
    <recommendedName>
        <fullName evidence="1">Glycogen debranching enzyme C-terminal domain-containing protein</fullName>
    </recommendedName>
</protein>
<dbReference type="AlphaFoldDB" id="A0A7X9RS15"/>
<dbReference type="PANTHER" id="PTHR10569:SF2">
    <property type="entry name" value="GLYCOGEN DEBRANCHING ENZYME"/>
    <property type="match status" value="1"/>
</dbReference>
<keyword evidence="3" id="KW-1185">Reference proteome</keyword>
<name>A0A7X9RS15_9BACT</name>
<dbReference type="RefSeq" id="WP_169656767.1">
    <property type="nucleotide sequence ID" value="NZ_JABANE010000024.1"/>
</dbReference>
<dbReference type="GO" id="GO:0004135">
    <property type="term" value="F:amylo-alpha-1,6-glucosidase activity"/>
    <property type="evidence" value="ECO:0007669"/>
    <property type="project" value="InterPro"/>
</dbReference>
<sequence>MRILKSAFILLTLVLCYGCTEENNEHKFTAKEAVKDEMLQTLKVDVSAAENRVVTYTNKRSAYFQTQTHILNSELYSWFNGWNVGQKRILSDYDLTIDGQPFDRANAKVEVFPHYIQRATAQGTERVILFDDQDVIYVDFQGVKGKETNLTVTGDQIKLESRDKNASYFVSSESEDHFVVVAPSHNEKIDKDGNAKVTASGKGGFYISYAKTKEAGLTLIQEARTKHGQWFQERTDRMTKLVTENTAIKTEDPHFDKALMWLTLTMDEMVTHQRGYGIYAGIPWFNEYWGRDTFISLPGGTLVLGETDVAKKILLSFADVQDKKSTSKYYGRIPNIVKMESLNYHTTDGTPRFIFELLDYIQYSGDNSLIKKMYPTVKRSVDGALKNWVNKKGYLTHEDADTWMDARREPDHVPYSPRGSYANDIQALWFKQLNAAIYCAKETNHISDMKRWQKVADKVQANFNKDFFDDSHAYMADRIDHDDQPDFQFRPNQLFAMDFMTDDVKKMELTREIWEHLVYPWGVASLSQEDPNFHPYHLAWEHYHKDAAYHNGTIWQWNNGYAMQRMIESGQPDIAFQLFENMNEQSLDMGAVGSMNENADAFPHPGETYPKLTGTYMQAWSNGEQLRVWYQYFLGLRPNAIENIITLAPRIPSKLNNISYKEKLMGGTLVGQFERQKEVEVYTYTMEGEDVKFRFEHALFQPINIEVKAGEKVKVTRDQKELTLTVFGVDGKQRELKKEHLDETLASRQEQSNKIFEGTQFCKPSMDKEYEAMKQTFQQK</sequence>
<gene>
    <name evidence="2" type="ORF">HHU12_10880</name>
</gene>
<dbReference type="SUPFAM" id="SSF48208">
    <property type="entry name" value="Six-hairpin glycosidases"/>
    <property type="match status" value="1"/>
</dbReference>
<accession>A0A7X9RS15</accession>
<proteinExistence type="predicted"/>
<dbReference type="Proteomes" id="UP000576082">
    <property type="component" value="Unassembled WGS sequence"/>
</dbReference>
<dbReference type="Pfam" id="PF06202">
    <property type="entry name" value="GDE_C"/>
    <property type="match status" value="1"/>
</dbReference>
<dbReference type="Gene3D" id="1.50.10.10">
    <property type="match status" value="1"/>
</dbReference>
<dbReference type="PANTHER" id="PTHR10569">
    <property type="entry name" value="GLYCOGEN DEBRANCHING ENZYME"/>
    <property type="match status" value="1"/>
</dbReference>
<dbReference type="EMBL" id="JABANE010000024">
    <property type="protein sequence ID" value="NME68463.1"/>
    <property type="molecule type" value="Genomic_DNA"/>
</dbReference>
<evidence type="ECO:0000313" key="2">
    <source>
        <dbReference type="EMBL" id="NME68463.1"/>
    </source>
</evidence>
<organism evidence="2 3">
    <name type="scientific">Flammeovirga aprica JL-4</name>
    <dbReference type="NCBI Taxonomy" id="694437"/>
    <lineage>
        <taxon>Bacteria</taxon>
        <taxon>Pseudomonadati</taxon>
        <taxon>Bacteroidota</taxon>
        <taxon>Cytophagia</taxon>
        <taxon>Cytophagales</taxon>
        <taxon>Flammeovirgaceae</taxon>
        <taxon>Flammeovirga</taxon>
    </lineage>
</organism>
<reference evidence="2 3" key="1">
    <citation type="submission" date="2020-04" db="EMBL/GenBank/DDBJ databases">
        <title>Flammeovirga sp. SR4, a novel species isolated from seawater.</title>
        <authorList>
            <person name="Wang X."/>
        </authorList>
    </citation>
    <scope>NUCLEOTIDE SEQUENCE [LARGE SCALE GENOMIC DNA]</scope>
    <source>
        <strain evidence="2 3">ATCC 23126</strain>
    </source>
</reference>
<dbReference type="GO" id="GO:0004134">
    <property type="term" value="F:4-alpha-glucanotransferase activity"/>
    <property type="evidence" value="ECO:0007669"/>
    <property type="project" value="InterPro"/>
</dbReference>
<dbReference type="InterPro" id="IPR012341">
    <property type="entry name" value="6hp_glycosidase-like_sf"/>
</dbReference>
<feature type="domain" description="Glycogen debranching enzyme C-terminal" evidence="1">
    <location>
        <begin position="272"/>
        <end position="626"/>
    </location>
</feature>
<dbReference type="InterPro" id="IPR032790">
    <property type="entry name" value="GDE_C"/>
</dbReference>
<evidence type="ECO:0000259" key="1">
    <source>
        <dbReference type="Pfam" id="PF06202"/>
    </source>
</evidence>
<dbReference type="GO" id="GO:0005980">
    <property type="term" value="P:glycogen catabolic process"/>
    <property type="evidence" value="ECO:0007669"/>
    <property type="project" value="InterPro"/>
</dbReference>
<evidence type="ECO:0000313" key="3">
    <source>
        <dbReference type="Proteomes" id="UP000576082"/>
    </source>
</evidence>
<dbReference type="InterPro" id="IPR008928">
    <property type="entry name" value="6-hairpin_glycosidase_sf"/>
</dbReference>
<comment type="caution">
    <text evidence="2">The sequence shown here is derived from an EMBL/GenBank/DDBJ whole genome shotgun (WGS) entry which is preliminary data.</text>
</comment>
<dbReference type="InterPro" id="IPR010401">
    <property type="entry name" value="AGL/Gdb1"/>
</dbReference>